<evidence type="ECO:0000256" key="5">
    <source>
        <dbReference type="ARBA" id="ARBA00022475"/>
    </source>
</evidence>
<dbReference type="PRINTS" id="PR00390">
    <property type="entry name" value="PHPHLIPASEC"/>
</dbReference>
<dbReference type="Gene3D" id="3.20.20.190">
    <property type="entry name" value="Phosphatidylinositol (PI) phosphodiesterase"/>
    <property type="match status" value="1"/>
</dbReference>
<dbReference type="Pfam" id="PF00388">
    <property type="entry name" value="PI-PLC-X"/>
    <property type="match status" value="1"/>
</dbReference>
<keyword evidence="8 11" id="KW-0443">Lipid metabolism</keyword>
<dbReference type="InterPro" id="IPR000909">
    <property type="entry name" value="PLipase_C_PInositol-sp_X_dom"/>
</dbReference>
<dbReference type="SMART" id="SM00149">
    <property type="entry name" value="PLCYc"/>
    <property type="match status" value="1"/>
</dbReference>
<dbReference type="Proteomes" id="UP001054252">
    <property type="component" value="Unassembled WGS sequence"/>
</dbReference>
<gene>
    <name evidence="16" type="ORF">SLEP1_g6970</name>
</gene>
<dbReference type="PANTHER" id="PTHR10336">
    <property type="entry name" value="PHOSPHOINOSITIDE-SPECIFIC PHOSPHOLIPASE C FAMILY PROTEIN"/>
    <property type="match status" value="1"/>
</dbReference>
<keyword evidence="7 11" id="KW-0442">Lipid degradation</keyword>
<feature type="domain" description="EF-hand" evidence="15">
    <location>
        <begin position="20"/>
        <end position="54"/>
    </location>
</feature>
<dbReference type="Gene3D" id="1.10.238.10">
    <property type="entry name" value="EF-hand"/>
    <property type="match status" value="1"/>
</dbReference>
<dbReference type="GO" id="GO:0005886">
    <property type="term" value="C:plasma membrane"/>
    <property type="evidence" value="ECO:0007669"/>
    <property type="project" value="UniProtKB-SubCell"/>
</dbReference>
<dbReference type="SMART" id="SM00239">
    <property type="entry name" value="C2"/>
    <property type="match status" value="2"/>
</dbReference>
<dbReference type="SUPFAM" id="SSF47473">
    <property type="entry name" value="EF-hand"/>
    <property type="match status" value="1"/>
</dbReference>
<dbReference type="InterPro" id="IPR015359">
    <property type="entry name" value="PLC_EF-hand-like"/>
</dbReference>
<dbReference type="Pfam" id="PF09279">
    <property type="entry name" value="EF-hand_like"/>
    <property type="match status" value="1"/>
</dbReference>
<protein>
    <recommendedName>
        <fullName evidence="4 11">Phosphoinositide phospholipase C</fullName>
        <ecNumber evidence="4 11">3.1.4.11</ecNumber>
    </recommendedName>
</protein>
<feature type="domain" description="C2" evidence="13">
    <location>
        <begin position="595"/>
        <end position="710"/>
    </location>
</feature>
<keyword evidence="10" id="KW-0807">Transducer</keyword>
<evidence type="ECO:0000313" key="17">
    <source>
        <dbReference type="Proteomes" id="UP001054252"/>
    </source>
</evidence>
<evidence type="ECO:0000256" key="2">
    <source>
        <dbReference type="ARBA" id="ARBA00001913"/>
    </source>
</evidence>
<evidence type="ECO:0000256" key="8">
    <source>
        <dbReference type="ARBA" id="ARBA00023098"/>
    </source>
</evidence>
<comment type="caution">
    <text evidence="16">The sequence shown here is derived from an EMBL/GenBank/DDBJ whole genome shotgun (WGS) entry which is preliminary data.</text>
</comment>
<evidence type="ECO:0000256" key="1">
    <source>
        <dbReference type="ARBA" id="ARBA00001195"/>
    </source>
</evidence>
<dbReference type="PROSITE" id="PS50008">
    <property type="entry name" value="PIPLC_Y_DOMAIN"/>
    <property type="match status" value="1"/>
</dbReference>
<sequence>MSRYRVCLCFTIKFRIVEAEPPQDVKDAFKKYAKDGEHMTAEELQQFLVAVQGEAGASVAEAVGMVEKVLQERHHNTKTVRHTLTLEDFQHYLFSADLNPPIRDKVHHDMEAPLSHYFIFTGHNSYLTGNQLSSDSSDVPIIKAVKNGVRVVELDLWPNSDKSAVEVRHGGTLTTPVELTKCLQSIKDNAFTENQYPVIITLEDHLTPPLQKKVAQVITATFQEMLFRPDECEGLKEFPSPEDLKKRIIISTKPPQQFTADNEDKSNNNSNKGKRWRLGAPPLPFTLPKFFKCGSGASKKGPRKNYSSDQEDEAKIDEDDDHSSECSQDNEDNDASDPGSMQSKALEYKHLISIHAEKPKGELKDALKVELDKVKRISFSEGKLKRAALSHAMEVVRFTQNNVLRIFPKGTRFNSSNYNPLTGWMHGAQMVAFNMQGHGKYLWWMQGLFRSNGGCGYVKKPKILMQGDKVFDPKAEFVGEKTILKVKVYMGDGWRLDFKRTHFDSYSPPDFYARVGIAGVPADKTKMYETKEKNDNWTPVWNEEFTFELTVPELALLRVEVHDRDEIEKDDFAGQTCLLVSELKKGIRAVPLYNKKGDKYNSVKVYMGDGWRSDFKRTHFDCYSPPDFYARVGIVGVPADKKMYATEEKNNNWTPVWDKEFTFELIVPELALLRVEVRDHDDIDKDDFAGQTCLLVSELKQGIRAVPLYNKKGDKYNSVKLLMRFDFV</sequence>
<dbReference type="InterPro" id="IPR001192">
    <property type="entry name" value="PI-PLC_fam"/>
</dbReference>
<feature type="domain" description="C2" evidence="13">
    <location>
        <begin position="465"/>
        <end position="594"/>
    </location>
</feature>
<evidence type="ECO:0000259" key="13">
    <source>
        <dbReference type="PROSITE" id="PS50004"/>
    </source>
</evidence>
<dbReference type="EC" id="3.1.4.11" evidence="4 11"/>
<organism evidence="16 17">
    <name type="scientific">Rubroshorea leprosula</name>
    <dbReference type="NCBI Taxonomy" id="152421"/>
    <lineage>
        <taxon>Eukaryota</taxon>
        <taxon>Viridiplantae</taxon>
        <taxon>Streptophyta</taxon>
        <taxon>Embryophyta</taxon>
        <taxon>Tracheophyta</taxon>
        <taxon>Spermatophyta</taxon>
        <taxon>Magnoliopsida</taxon>
        <taxon>eudicotyledons</taxon>
        <taxon>Gunneridae</taxon>
        <taxon>Pentapetalae</taxon>
        <taxon>rosids</taxon>
        <taxon>malvids</taxon>
        <taxon>Malvales</taxon>
        <taxon>Dipterocarpaceae</taxon>
        <taxon>Rubroshorea</taxon>
    </lineage>
</organism>
<dbReference type="Gene3D" id="2.60.40.150">
    <property type="entry name" value="C2 domain"/>
    <property type="match status" value="2"/>
</dbReference>
<dbReference type="InterPro" id="IPR011992">
    <property type="entry name" value="EF-hand-dom_pair"/>
</dbReference>
<dbReference type="Pfam" id="PF00387">
    <property type="entry name" value="PI-PLC-Y"/>
    <property type="match status" value="1"/>
</dbReference>
<evidence type="ECO:0000256" key="4">
    <source>
        <dbReference type="ARBA" id="ARBA00012368"/>
    </source>
</evidence>
<dbReference type="CDD" id="cd00275">
    <property type="entry name" value="C2_PLC_like"/>
    <property type="match status" value="2"/>
</dbReference>
<dbReference type="InterPro" id="IPR001711">
    <property type="entry name" value="PLipase_C_Pinositol-sp_Y"/>
</dbReference>
<dbReference type="PROSITE" id="PS50222">
    <property type="entry name" value="EF_HAND_2"/>
    <property type="match status" value="1"/>
</dbReference>
<dbReference type="GO" id="GO:0005509">
    <property type="term" value="F:calcium ion binding"/>
    <property type="evidence" value="ECO:0007669"/>
    <property type="project" value="InterPro"/>
</dbReference>
<dbReference type="PROSITE" id="PS50007">
    <property type="entry name" value="PIPLC_X_DOMAIN"/>
    <property type="match status" value="1"/>
</dbReference>
<comment type="subcellular location">
    <subcellularLocation>
        <location evidence="3">Cell membrane</location>
        <topology evidence="3">Peripheral membrane protein</topology>
    </subcellularLocation>
</comment>
<dbReference type="InterPro" id="IPR035892">
    <property type="entry name" value="C2_domain_sf"/>
</dbReference>
<dbReference type="InterPro" id="IPR017946">
    <property type="entry name" value="PLC-like_Pdiesterase_TIM-brl"/>
</dbReference>
<reference evidence="16 17" key="1">
    <citation type="journal article" date="2021" name="Commun. Biol.">
        <title>The genome of Shorea leprosula (Dipterocarpaceae) highlights the ecological relevance of drought in aseasonal tropical rainforests.</title>
        <authorList>
            <person name="Ng K.K.S."/>
            <person name="Kobayashi M.J."/>
            <person name="Fawcett J.A."/>
            <person name="Hatakeyama M."/>
            <person name="Paape T."/>
            <person name="Ng C.H."/>
            <person name="Ang C.C."/>
            <person name="Tnah L.H."/>
            <person name="Lee C.T."/>
            <person name="Nishiyama T."/>
            <person name="Sese J."/>
            <person name="O'Brien M.J."/>
            <person name="Copetti D."/>
            <person name="Mohd Noor M.I."/>
            <person name="Ong R.C."/>
            <person name="Putra M."/>
            <person name="Sireger I.Z."/>
            <person name="Indrioko S."/>
            <person name="Kosugi Y."/>
            <person name="Izuno A."/>
            <person name="Isagi Y."/>
            <person name="Lee S.L."/>
            <person name="Shimizu K.K."/>
        </authorList>
    </citation>
    <scope>NUCLEOTIDE SEQUENCE [LARGE SCALE GENOMIC DNA]</scope>
    <source>
        <strain evidence="16">214</strain>
    </source>
</reference>
<keyword evidence="17" id="KW-1185">Reference proteome</keyword>
<dbReference type="SUPFAM" id="SSF51695">
    <property type="entry name" value="PLC-like phosphodiesterases"/>
    <property type="match status" value="1"/>
</dbReference>
<dbReference type="Pfam" id="PF00168">
    <property type="entry name" value="C2"/>
    <property type="match status" value="2"/>
</dbReference>
<accession>A0AAV5I5W9</accession>
<feature type="compositionally biased region" description="Acidic residues" evidence="12">
    <location>
        <begin position="309"/>
        <end position="335"/>
    </location>
</feature>
<evidence type="ECO:0000256" key="11">
    <source>
        <dbReference type="RuleBase" id="RU361133"/>
    </source>
</evidence>
<keyword evidence="5" id="KW-1003">Cell membrane</keyword>
<dbReference type="FunFam" id="1.10.238.10:FF:000254">
    <property type="entry name" value="Phosphoinositide phospholipase C"/>
    <property type="match status" value="1"/>
</dbReference>
<keyword evidence="9" id="KW-0472">Membrane</keyword>
<keyword evidence="6 11" id="KW-0378">Hydrolase</keyword>
<dbReference type="InterPro" id="IPR002048">
    <property type="entry name" value="EF_hand_dom"/>
</dbReference>
<comment type="catalytic activity">
    <reaction evidence="1 11">
        <text>a 1,2-diacyl-sn-glycero-3-phospho-(1D-myo-inositol-4,5-bisphosphate) + H2O = 1D-myo-inositol 1,4,5-trisphosphate + a 1,2-diacyl-sn-glycerol + H(+)</text>
        <dbReference type="Rhea" id="RHEA:33179"/>
        <dbReference type="ChEBI" id="CHEBI:15377"/>
        <dbReference type="ChEBI" id="CHEBI:15378"/>
        <dbReference type="ChEBI" id="CHEBI:17815"/>
        <dbReference type="ChEBI" id="CHEBI:58456"/>
        <dbReference type="ChEBI" id="CHEBI:203600"/>
        <dbReference type="EC" id="3.1.4.11"/>
    </reaction>
</comment>
<evidence type="ECO:0000256" key="7">
    <source>
        <dbReference type="ARBA" id="ARBA00022963"/>
    </source>
</evidence>
<comment type="cofactor">
    <cofactor evidence="2">
        <name>Ca(2+)</name>
        <dbReference type="ChEBI" id="CHEBI:29108"/>
    </cofactor>
</comment>
<dbReference type="AlphaFoldDB" id="A0AAV5I5W9"/>
<evidence type="ECO:0000259" key="15">
    <source>
        <dbReference type="PROSITE" id="PS50222"/>
    </source>
</evidence>
<dbReference type="InterPro" id="IPR000008">
    <property type="entry name" value="C2_dom"/>
</dbReference>
<name>A0AAV5I5W9_9ROSI</name>
<evidence type="ECO:0000259" key="14">
    <source>
        <dbReference type="PROSITE" id="PS50008"/>
    </source>
</evidence>
<dbReference type="PROSITE" id="PS50004">
    <property type="entry name" value="C2"/>
    <property type="match status" value="2"/>
</dbReference>
<dbReference type="GO" id="GO:0051209">
    <property type="term" value="P:release of sequestered calcium ion into cytosol"/>
    <property type="evidence" value="ECO:0007669"/>
    <property type="project" value="TreeGrafter"/>
</dbReference>
<dbReference type="PANTHER" id="PTHR10336:SF204">
    <property type="entry name" value="PHOSPHOINOSITIDE PHOSPHOLIPASE C 4-RELATED"/>
    <property type="match status" value="1"/>
</dbReference>
<dbReference type="FunFam" id="2.60.40.150:FF:000060">
    <property type="entry name" value="Phosphoinositide phospholipase C"/>
    <property type="match status" value="2"/>
</dbReference>
<evidence type="ECO:0000256" key="12">
    <source>
        <dbReference type="SAM" id="MobiDB-lite"/>
    </source>
</evidence>
<evidence type="ECO:0000313" key="16">
    <source>
        <dbReference type="EMBL" id="GKU93373.1"/>
    </source>
</evidence>
<proteinExistence type="predicted"/>
<feature type="domain" description="PI-PLC Y-box" evidence="14">
    <location>
        <begin position="378"/>
        <end position="464"/>
    </location>
</feature>
<evidence type="ECO:0000256" key="10">
    <source>
        <dbReference type="ARBA" id="ARBA00023224"/>
    </source>
</evidence>
<evidence type="ECO:0000256" key="9">
    <source>
        <dbReference type="ARBA" id="ARBA00023136"/>
    </source>
</evidence>
<feature type="region of interest" description="Disordered" evidence="12">
    <location>
        <begin position="252"/>
        <end position="341"/>
    </location>
</feature>
<dbReference type="SUPFAM" id="SSF49562">
    <property type="entry name" value="C2 domain (Calcium/lipid-binding domain, CaLB)"/>
    <property type="match status" value="2"/>
</dbReference>
<evidence type="ECO:0000256" key="3">
    <source>
        <dbReference type="ARBA" id="ARBA00004202"/>
    </source>
</evidence>
<dbReference type="GO" id="GO:0006950">
    <property type="term" value="P:response to stress"/>
    <property type="evidence" value="ECO:0007669"/>
    <property type="project" value="UniProtKB-ARBA"/>
</dbReference>
<evidence type="ECO:0000256" key="6">
    <source>
        <dbReference type="ARBA" id="ARBA00022801"/>
    </source>
</evidence>
<dbReference type="GO" id="GO:0004435">
    <property type="term" value="F:phosphatidylinositol-4,5-bisphosphate phospholipase C activity"/>
    <property type="evidence" value="ECO:0007669"/>
    <property type="project" value="UniProtKB-EC"/>
</dbReference>
<dbReference type="GO" id="GO:0016042">
    <property type="term" value="P:lipid catabolic process"/>
    <property type="evidence" value="ECO:0007669"/>
    <property type="project" value="UniProtKB-KW"/>
</dbReference>
<dbReference type="GO" id="GO:0048015">
    <property type="term" value="P:phosphatidylinositol-mediated signaling"/>
    <property type="evidence" value="ECO:0007669"/>
    <property type="project" value="TreeGrafter"/>
</dbReference>
<dbReference type="EMBL" id="BPVZ01000007">
    <property type="protein sequence ID" value="GKU93373.1"/>
    <property type="molecule type" value="Genomic_DNA"/>
</dbReference>
<dbReference type="SMART" id="SM00148">
    <property type="entry name" value="PLCXc"/>
    <property type="match status" value="1"/>
</dbReference>